<dbReference type="Proteomes" id="UP001208540">
    <property type="component" value="Unassembled WGS sequence"/>
</dbReference>
<feature type="chain" id="PRO_5043487629" description="Lipoprotein" evidence="1">
    <location>
        <begin position="22"/>
        <end position="233"/>
    </location>
</feature>
<evidence type="ECO:0000313" key="2">
    <source>
        <dbReference type="EMBL" id="MCW7527597.1"/>
    </source>
</evidence>
<gene>
    <name evidence="2" type="ORF">ND861_14660</name>
    <name evidence="3" type="ORF">ND862_14610</name>
</gene>
<protein>
    <recommendedName>
        <fullName evidence="6">Lipoprotein</fullName>
    </recommendedName>
</protein>
<evidence type="ECO:0000313" key="3">
    <source>
        <dbReference type="EMBL" id="MCW7531451.1"/>
    </source>
</evidence>
<keyword evidence="5" id="KW-1185">Reference proteome</keyword>
<dbReference type="EMBL" id="JAMQPM010000007">
    <property type="protein sequence ID" value="MCW7527597.1"/>
    <property type="molecule type" value="Genomic_DNA"/>
</dbReference>
<evidence type="ECO:0000313" key="5">
    <source>
        <dbReference type="Proteomes" id="UP001208912"/>
    </source>
</evidence>
<dbReference type="EMBL" id="JAMQPL010000007">
    <property type="protein sequence ID" value="MCW7531451.1"/>
    <property type="molecule type" value="Genomic_DNA"/>
</dbReference>
<dbReference type="RefSeq" id="WP_265352759.1">
    <property type="nucleotide sequence ID" value="NZ_JAMQPL010000007.1"/>
</dbReference>
<reference evidence="3 5" key="1">
    <citation type="submission" date="2022-06" db="EMBL/GenBank/DDBJ databases">
        <title>Leptospira isolates from biofilms formed at urban environments.</title>
        <authorList>
            <person name="Ribeiro P.S."/>
            <person name="Sousa T."/>
            <person name="Carvalho N."/>
            <person name="Aburjaile F."/>
            <person name="Neves F."/>
            <person name="Oliveira D."/>
            <person name="Blanco L."/>
            <person name="Lima J."/>
            <person name="Costa F."/>
            <person name="Brenig B."/>
            <person name="Soares S."/>
            <person name="Ramos R."/>
            <person name="Goes-Neto A."/>
            <person name="Matiuzzi M."/>
            <person name="Azevedo V."/>
            <person name="Ristow P."/>
        </authorList>
    </citation>
    <scope>NUCLEOTIDE SEQUENCE</scope>
    <source>
        <strain evidence="2 5">VSF19</strain>
        <strain evidence="3">VSF20</strain>
    </source>
</reference>
<organism evidence="3 4">
    <name type="scientific">Leptospira soteropolitanensis</name>
    <dbReference type="NCBI Taxonomy" id="2950025"/>
    <lineage>
        <taxon>Bacteria</taxon>
        <taxon>Pseudomonadati</taxon>
        <taxon>Spirochaetota</taxon>
        <taxon>Spirochaetia</taxon>
        <taxon>Leptospirales</taxon>
        <taxon>Leptospiraceae</taxon>
        <taxon>Leptospira</taxon>
    </lineage>
</organism>
<dbReference type="Proteomes" id="UP001208912">
    <property type="component" value="Unassembled WGS sequence"/>
</dbReference>
<accession>A0AAW5VMB4</accession>
<proteinExistence type="predicted"/>
<sequence length="233" mass="24489">MKKTKSISLALLFVVAVFTNCIPKEEKDNSPVIALLLYANDQLSGNCASVTKTNSTTYTATLLSVPKGGCSQPGTKEEAVAQTKSETAKLQTIYSKAGSNCNATSTAATSTANYLINAYNNMTEDQYKVSLVNGKMVAIGNLVTESHNTLKNAGRTDEQIAAMKPGSLEDYYTMSAVAFATAATQPTCVIAIKDSSTNAGLFTTPPTVVALSSCTYGSSQPATTKCANLNLEF</sequence>
<name>A0AAW5VMB4_9LEPT</name>
<dbReference type="AlphaFoldDB" id="A0AAW5VMB4"/>
<evidence type="ECO:0000256" key="1">
    <source>
        <dbReference type="SAM" id="SignalP"/>
    </source>
</evidence>
<comment type="caution">
    <text evidence="3">The sequence shown here is derived from an EMBL/GenBank/DDBJ whole genome shotgun (WGS) entry which is preliminary data.</text>
</comment>
<evidence type="ECO:0008006" key="6">
    <source>
        <dbReference type="Google" id="ProtNLM"/>
    </source>
</evidence>
<keyword evidence="1" id="KW-0732">Signal</keyword>
<feature type="signal peptide" evidence="1">
    <location>
        <begin position="1"/>
        <end position="21"/>
    </location>
</feature>
<evidence type="ECO:0000313" key="4">
    <source>
        <dbReference type="Proteomes" id="UP001208540"/>
    </source>
</evidence>